<dbReference type="STRING" id="98765.A0A2R6NPN0"/>
<dbReference type="AlphaFoldDB" id="A0A2R6NPN0"/>
<gene>
    <name evidence="3" type="ORF">PHLCEN_2v9822</name>
</gene>
<protein>
    <recommendedName>
        <fullName evidence="5">DUF4219 domain-containing protein</fullName>
    </recommendedName>
</protein>
<dbReference type="GO" id="GO:0003676">
    <property type="term" value="F:nucleic acid binding"/>
    <property type="evidence" value="ECO:0007669"/>
    <property type="project" value="InterPro"/>
</dbReference>
<dbReference type="Proteomes" id="UP000186601">
    <property type="component" value="Unassembled WGS sequence"/>
</dbReference>
<sequence length="326" mass="36471">MSPDSLLGMSRISGSDAFKFPKLTGSNFADWSESMKAALQARYLWMLVSGDETCPLKPDVKKPDTATAAEWKAEKKEYLDWQQRDQAAMGLMKGAVESSQMPHIRDCVTSKAMWDILKKVHVTSHQIVNIHYWFEDLYTRKYTDGTPMADHIAVMLDLKHKITAAGEELPDSHVARALVISLPRTPSWDVIKIQCFALSKDKFTPENVGSTLQAEANRVAREKGSGETALFTQRPPKMRKRGKGKGPQPGDECRYCHSKGHWANKCMKREEDERKRGDGSTAHYVAGSLQDLGVREVGQVYMAVQRGSTKSAQREELLLDSAATSH</sequence>
<comment type="caution">
    <text evidence="3">The sequence shown here is derived from an EMBL/GenBank/DDBJ whole genome shotgun (WGS) entry which is preliminary data.</text>
</comment>
<dbReference type="Gene3D" id="4.10.60.10">
    <property type="entry name" value="Zinc finger, CCHC-type"/>
    <property type="match status" value="1"/>
</dbReference>
<dbReference type="InterPro" id="IPR036875">
    <property type="entry name" value="Znf_CCHC_sf"/>
</dbReference>
<proteinExistence type="predicted"/>
<feature type="region of interest" description="Disordered" evidence="2">
    <location>
        <begin position="307"/>
        <end position="326"/>
    </location>
</feature>
<dbReference type="Pfam" id="PF14223">
    <property type="entry name" value="Retrotran_gag_2"/>
    <property type="match status" value="1"/>
</dbReference>
<accession>A0A2R6NPN0</accession>
<evidence type="ECO:0000313" key="3">
    <source>
        <dbReference type="EMBL" id="PSR74456.1"/>
    </source>
</evidence>
<feature type="non-terminal residue" evidence="3">
    <location>
        <position position="326"/>
    </location>
</feature>
<keyword evidence="4" id="KW-1185">Reference proteome</keyword>
<dbReference type="EMBL" id="MLYV02000988">
    <property type="protein sequence ID" value="PSR74456.1"/>
    <property type="molecule type" value="Genomic_DNA"/>
</dbReference>
<evidence type="ECO:0008006" key="5">
    <source>
        <dbReference type="Google" id="ProtNLM"/>
    </source>
</evidence>
<reference evidence="3 4" key="1">
    <citation type="submission" date="2018-02" db="EMBL/GenBank/DDBJ databases">
        <title>Genome sequence of the basidiomycete white-rot fungus Phlebia centrifuga.</title>
        <authorList>
            <person name="Granchi Z."/>
            <person name="Peng M."/>
            <person name="de Vries R.P."/>
            <person name="Hilden K."/>
            <person name="Makela M.R."/>
            <person name="Grigoriev I."/>
            <person name="Riley R."/>
        </authorList>
    </citation>
    <scope>NUCLEOTIDE SEQUENCE [LARGE SCALE GENOMIC DNA]</scope>
    <source>
        <strain evidence="3 4">FBCC195</strain>
    </source>
</reference>
<name>A0A2R6NPN0_9APHY</name>
<dbReference type="GO" id="GO:0006397">
    <property type="term" value="P:mRNA processing"/>
    <property type="evidence" value="ECO:0007669"/>
    <property type="project" value="UniProtKB-KW"/>
</dbReference>
<keyword evidence="1" id="KW-0507">mRNA processing</keyword>
<evidence type="ECO:0000313" key="4">
    <source>
        <dbReference type="Proteomes" id="UP000186601"/>
    </source>
</evidence>
<evidence type="ECO:0000256" key="2">
    <source>
        <dbReference type="SAM" id="MobiDB-lite"/>
    </source>
</evidence>
<evidence type="ECO:0000256" key="1">
    <source>
        <dbReference type="ARBA" id="ARBA00022664"/>
    </source>
</evidence>
<dbReference type="PANTHER" id="PTHR35317:SF40">
    <property type="entry name" value="CCHC-TYPE DOMAIN-CONTAINING PROTEIN"/>
    <property type="match status" value="1"/>
</dbReference>
<dbReference type="OrthoDB" id="2754445at2759"/>
<organism evidence="3 4">
    <name type="scientific">Hermanssonia centrifuga</name>
    <dbReference type="NCBI Taxonomy" id="98765"/>
    <lineage>
        <taxon>Eukaryota</taxon>
        <taxon>Fungi</taxon>
        <taxon>Dikarya</taxon>
        <taxon>Basidiomycota</taxon>
        <taxon>Agaricomycotina</taxon>
        <taxon>Agaricomycetes</taxon>
        <taxon>Polyporales</taxon>
        <taxon>Meruliaceae</taxon>
        <taxon>Hermanssonia</taxon>
    </lineage>
</organism>
<dbReference type="GO" id="GO:0008270">
    <property type="term" value="F:zinc ion binding"/>
    <property type="evidence" value="ECO:0007669"/>
    <property type="project" value="InterPro"/>
</dbReference>
<dbReference type="SUPFAM" id="SSF57756">
    <property type="entry name" value="Retrovirus zinc finger-like domains"/>
    <property type="match status" value="1"/>
</dbReference>
<dbReference type="PANTHER" id="PTHR35317">
    <property type="entry name" value="OS04G0629600 PROTEIN"/>
    <property type="match status" value="1"/>
</dbReference>